<proteinExistence type="predicted"/>
<evidence type="ECO:0000256" key="1">
    <source>
        <dbReference type="SAM" id="MobiDB-lite"/>
    </source>
</evidence>
<gene>
    <name evidence="2" type="ORF">NDU88_003036</name>
</gene>
<keyword evidence="3" id="KW-1185">Reference proteome</keyword>
<dbReference type="AlphaFoldDB" id="A0AAV7SG09"/>
<dbReference type="EMBL" id="JANPWB010000008">
    <property type="protein sequence ID" value="KAJ1162568.1"/>
    <property type="molecule type" value="Genomic_DNA"/>
</dbReference>
<reference evidence="2" key="1">
    <citation type="journal article" date="2022" name="bioRxiv">
        <title>Sequencing and chromosome-scale assembly of the giantPleurodeles waltlgenome.</title>
        <authorList>
            <person name="Brown T."/>
            <person name="Elewa A."/>
            <person name="Iarovenko S."/>
            <person name="Subramanian E."/>
            <person name="Araus A.J."/>
            <person name="Petzold A."/>
            <person name="Susuki M."/>
            <person name="Suzuki K.-i.T."/>
            <person name="Hayashi T."/>
            <person name="Toyoda A."/>
            <person name="Oliveira C."/>
            <person name="Osipova E."/>
            <person name="Leigh N.D."/>
            <person name="Simon A."/>
            <person name="Yun M.H."/>
        </authorList>
    </citation>
    <scope>NUCLEOTIDE SEQUENCE</scope>
    <source>
        <strain evidence="2">20211129_DDA</strain>
        <tissue evidence="2">Liver</tissue>
    </source>
</reference>
<feature type="region of interest" description="Disordered" evidence="1">
    <location>
        <begin position="31"/>
        <end position="99"/>
    </location>
</feature>
<organism evidence="2 3">
    <name type="scientific">Pleurodeles waltl</name>
    <name type="common">Iberian ribbed newt</name>
    <dbReference type="NCBI Taxonomy" id="8319"/>
    <lineage>
        <taxon>Eukaryota</taxon>
        <taxon>Metazoa</taxon>
        <taxon>Chordata</taxon>
        <taxon>Craniata</taxon>
        <taxon>Vertebrata</taxon>
        <taxon>Euteleostomi</taxon>
        <taxon>Amphibia</taxon>
        <taxon>Batrachia</taxon>
        <taxon>Caudata</taxon>
        <taxon>Salamandroidea</taxon>
        <taxon>Salamandridae</taxon>
        <taxon>Pleurodelinae</taxon>
        <taxon>Pleurodeles</taxon>
    </lineage>
</organism>
<evidence type="ECO:0008006" key="4">
    <source>
        <dbReference type="Google" id="ProtNLM"/>
    </source>
</evidence>
<accession>A0AAV7SG09</accession>
<dbReference type="Proteomes" id="UP001066276">
    <property type="component" value="Chromosome 4_2"/>
</dbReference>
<comment type="caution">
    <text evidence="2">The sequence shown here is derived from an EMBL/GenBank/DDBJ whole genome shotgun (WGS) entry which is preliminary data.</text>
</comment>
<protein>
    <recommendedName>
        <fullName evidence="4">Secreted protein</fullName>
    </recommendedName>
</protein>
<evidence type="ECO:0000313" key="3">
    <source>
        <dbReference type="Proteomes" id="UP001066276"/>
    </source>
</evidence>
<name>A0AAV7SG09_PLEWA</name>
<sequence length="99" mass="10508">MTQGPLLCLVGVPSTPVALCGRQLLGPAVRSIPPGIRSVEPQCPGTARKARSVQESSRPSVEENSRASRPSTVRMVGPSQASAMAWPPRGVQRTTLRFC</sequence>
<evidence type="ECO:0000313" key="2">
    <source>
        <dbReference type="EMBL" id="KAJ1162568.1"/>
    </source>
</evidence>